<evidence type="ECO:0000256" key="5">
    <source>
        <dbReference type="ARBA" id="ARBA00023239"/>
    </source>
</evidence>
<dbReference type="NCBIfam" id="TIGR00526">
    <property type="entry name" value="folB_dom"/>
    <property type="match status" value="1"/>
</dbReference>
<evidence type="ECO:0000256" key="6">
    <source>
        <dbReference type="RuleBase" id="RU362079"/>
    </source>
</evidence>
<evidence type="ECO:0000256" key="3">
    <source>
        <dbReference type="ARBA" id="ARBA00005708"/>
    </source>
</evidence>
<gene>
    <name evidence="8" type="primary">folB</name>
    <name evidence="8" type="ORF">GCM10007380_42910</name>
</gene>
<comment type="pathway">
    <text evidence="2 6">Cofactor biosynthesis; tetrahydrofolate biosynthesis; 2-amino-4-hydroxy-6-hydroxymethyl-7,8-dihydropteridine diphosphate from 7,8-dihydroneopterin triphosphate: step 3/4.</text>
</comment>
<dbReference type="InterPro" id="IPR006157">
    <property type="entry name" value="FolB_dom"/>
</dbReference>
<dbReference type="Gene3D" id="3.30.1130.10">
    <property type="match status" value="1"/>
</dbReference>
<dbReference type="Proteomes" id="UP000626244">
    <property type="component" value="Unassembled WGS sequence"/>
</dbReference>
<evidence type="ECO:0000313" key="9">
    <source>
        <dbReference type="Proteomes" id="UP000626244"/>
    </source>
</evidence>
<keyword evidence="4 6" id="KW-0289">Folate biosynthesis</keyword>
<dbReference type="EC" id="4.1.2.25" evidence="6"/>
<dbReference type="GO" id="GO:0004150">
    <property type="term" value="F:dihydroneopterin aldolase activity"/>
    <property type="evidence" value="ECO:0007669"/>
    <property type="project" value="UniProtKB-UniRule"/>
</dbReference>
<protein>
    <recommendedName>
        <fullName evidence="6">7,8-dihydroneopterin aldolase</fullName>
        <ecNumber evidence="6">4.1.2.25</ecNumber>
    </recommendedName>
</protein>
<organism evidence="8 9">
    <name type="scientific">Gottfriedia solisilvae</name>
    <dbReference type="NCBI Taxonomy" id="1516104"/>
    <lineage>
        <taxon>Bacteria</taxon>
        <taxon>Bacillati</taxon>
        <taxon>Bacillota</taxon>
        <taxon>Bacilli</taxon>
        <taxon>Bacillales</taxon>
        <taxon>Bacillaceae</taxon>
        <taxon>Gottfriedia</taxon>
    </lineage>
</organism>
<sequence>MDKIYVTGMKFYGYHGVYKEEKTLGQRFNVDLIVELDTKKAGKTDDLAYSVSYADLFKTCEEVVQGKPYDLVEAVAEEVASQILHTYDLIQQCTVKVIKPDPPIPGHYDYVAVEITRGRHE</sequence>
<dbReference type="UniPathway" id="UPA00077">
    <property type="reaction ID" value="UER00154"/>
</dbReference>
<dbReference type="AlphaFoldDB" id="A0A8J3AX34"/>
<comment type="catalytic activity">
    <reaction evidence="1 6">
        <text>7,8-dihydroneopterin = 6-hydroxymethyl-7,8-dihydropterin + glycolaldehyde</text>
        <dbReference type="Rhea" id="RHEA:10540"/>
        <dbReference type="ChEBI" id="CHEBI:17001"/>
        <dbReference type="ChEBI" id="CHEBI:17071"/>
        <dbReference type="ChEBI" id="CHEBI:44841"/>
        <dbReference type="EC" id="4.1.2.25"/>
    </reaction>
</comment>
<evidence type="ECO:0000313" key="8">
    <source>
        <dbReference type="EMBL" id="GGI18437.1"/>
    </source>
</evidence>
<evidence type="ECO:0000259" key="7">
    <source>
        <dbReference type="SMART" id="SM00905"/>
    </source>
</evidence>
<comment type="caution">
    <text evidence="8">The sequence shown here is derived from an EMBL/GenBank/DDBJ whole genome shotgun (WGS) entry which is preliminary data.</text>
</comment>
<name>A0A8J3AX34_9BACI</name>
<dbReference type="FunFam" id="3.30.1130.10:FF:000003">
    <property type="entry name" value="7,8-dihydroneopterin aldolase"/>
    <property type="match status" value="1"/>
</dbReference>
<reference evidence="9" key="1">
    <citation type="journal article" date="2019" name="Int. J. Syst. Evol. Microbiol.">
        <title>The Global Catalogue of Microorganisms (GCM) 10K type strain sequencing project: providing services to taxonomists for standard genome sequencing and annotation.</title>
        <authorList>
            <consortium name="The Broad Institute Genomics Platform"/>
            <consortium name="The Broad Institute Genome Sequencing Center for Infectious Disease"/>
            <person name="Wu L."/>
            <person name="Ma J."/>
        </authorList>
    </citation>
    <scope>NUCLEOTIDE SEQUENCE [LARGE SCALE GENOMIC DNA]</scope>
    <source>
        <strain evidence="9">CGMCC 1.14993</strain>
    </source>
</reference>
<dbReference type="GO" id="GO:0046654">
    <property type="term" value="P:tetrahydrofolate biosynthetic process"/>
    <property type="evidence" value="ECO:0007669"/>
    <property type="project" value="UniProtKB-UniRule"/>
</dbReference>
<dbReference type="CDD" id="cd00534">
    <property type="entry name" value="DHNA_DHNTPE"/>
    <property type="match status" value="1"/>
</dbReference>
<keyword evidence="5 6" id="KW-0456">Lyase</keyword>
<dbReference type="GO" id="GO:0005737">
    <property type="term" value="C:cytoplasm"/>
    <property type="evidence" value="ECO:0007669"/>
    <property type="project" value="TreeGrafter"/>
</dbReference>
<dbReference type="OrthoDB" id="9803748at2"/>
<dbReference type="SUPFAM" id="SSF55620">
    <property type="entry name" value="Tetrahydrobiopterin biosynthesis enzymes-like"/>
    <property type="match status" value="1"/>
</dbReference>
<dbReference type="RefSeq" id="WP_088004091.1">
    <property type="nucleotide sequence ID" value="NZ_BMHB01000007.1"/>
</dbReference>
<comment type="function">
    <text evidence="6">Catalyzes the conversion of 7,8-dihydroneopterin to 6-hydroxymethyl-7,8-dihydropterin.</text>
</comment>
<dbReference type="Pfam" id="PF02152">
    <property type="entry name" value="FolB"/>
    <property type="match status" value="1"/>
</dbReference>
<dbReference type="InterPro" id="IPR006156">
    <property type="entry name" value="Dihydroneopterin_aldolase"/>
</dbReference>
<dbReference type="EMBL" id="BMHB01000007">
    <property type="protein sequence ID" value="GGI18437.1"/>
    <property type="molecule type" value="Genomic_DNA"/>
</dbReference>
<evidence type="ECO:0000256" key="1">
    <source>
        <dbReference type="ARBA" id="ARBA00001353"/>
    </source>
</evidence>
<dbReference type="SMART" id="SM00905">
    <property type="entry name" value="FolB"/>
    <property type="match status" value="1"/>
</dbReference>
<evidence type="ECO:0000256" key="4">
    <source>
        <dbReference type="ARBA" id="ARBA00022909"/>
    </source>
</evidence>
<dbReference type="InterPro" id="IPR043133">
    <property type="entry name" value="GTP-CH-I_C/QueF"/>
</dbReference>
<comment type="similarity">
    <text evidence="3 6">Belongs to the DHNA family.</text>
</comment>
<proteinExistence type="inferred from homology"/>
<dbReference type="GO" id="GO:0046656">
    <property type="term" value="P:folic acid biosynthetic process"/>
    <property type="evidence" value="ECO:0007669"/>
    <property type="project" value="UniProtKB-UniRule"/>
</dbReference>
<evidence type="ECO:0000256" key="2">
    <source>
        <dbReference type="ARBA" id="ARBA00005013"/>
    </source>
</evidence>
<dbReference type="PANTHER" id="PTHR42844:SF1">
    <property type="entry name" value="DIHYDRONEOPTERIN ALDOLASE 1-RELATED"/>
    <property type="match status" value="1"/>
</dbReference>
<dbReference type="PANTHER" id="PTHR42844">
    <property type="entry name" value="DIHYDRONEOPTERIN ALDOLASE 1-RELATED"/>
    <property type="match status" value="1"/>
</dbReference>
<dbReference type="NCBIfam" id="TIGR00525">
    <property type="entry name" value="folB"/>
    <property type="match status" value="1"/>
</dbReference>
<accession>A0A8J3AX34</accession>
<feature type="domain" description="Dihydroneopterin aldolase/epimerase" evidence="7">
    <location>
        <begin position="4"/>
        <end position="117"/>
    </location>
</feature>
<keyword evidence="9" id="KW-1185">Reference proteome</keyword>